<sequence>MSEEHACLVRARSDSETSANLGGFGSITRTMTYTEDKLNSNMSEEHACLVRARSDSETSANLGGFGSITRTMTYTEDKLNSKSIFRRA</sequence>
<dbReference type="EMBL" id="JTDY01007521">
    <property type="protein sequence ID" value="KOB65142.1"/>
    <property type="molecule type" value="Genomic_DNA"/>
</dbReference>
<dbReference type="Proteomes" id="UP000037510">
    <property type="component" value="Unassembled WGS sequence"/>
</dbReference>
<comment type="caution">
    <text evidence="1">The sequence shown here is derived from an EMBL/GenBank/DDBJ whole genome shotgun (WGS) entry which is preliminary data.</text>
</comment>
<protein>
    <submittedName>
        <fullName evidence="1">Uncharacterized protein</fullName>
    </submittedName>
</protein>
<keyword evidence="2" id="KW-1185">Reference proteome</keyword>
<organism evidence="1 2">
    <name type="scientific">Operophtera brumata</name>
    <name type="common">Winter moth</name>
    <name type="synonym">Phalaena brumata</name>
    <dbReference type="NCBI Taxonomy" id="104452"/>
    <lineage>
        <taxon>Eukaryota</taxon>
        <taxon>Metazoa</taxon>
        <taxon>Ecdysozoa</taxon>
        <taxon>Arthropoda</taxon>
        <taxon>Hexapoda</taxon>
        <taxon>Insecta</taxon>
        <taxon>Pterygota</taxon>
        <taxon>Neoptera</taxon>
        <taxon>Endopterygota</taxon>
        <taxon>Lepidoptera</taxon>
        <taxon>Glossata</taxon>
        <taxon>Ditrysia</taxon>
        <taxon>Geometroidea</taxon>
        <taxon>Geometridae</taxon>
        <taxon>Larentiinae</taxon>
        <taxon>Operophtera</taxon>
    </lineage>
</organism>
<proteinExistence type="predicted"/>
<evidence type="ECO:0000313" key="1">
    <source>
        <dbReference type="EMBL" id="KOB65142.1"/>
    </source>
</evidence>
<gene>
    <name evidence="1" type="ORF">OBRU01_23164</name>
</gene>
<name>A0A0L7KPC2_OPEBR</name>
<dbReference type="AlphaFoldDB" id="A0A0L7KPC2"/>
<reference evidence="1 2" key="1">
    <citation type="journal article" date="2015" name="Genome Biol. Evol.">
        <title>The genome of winter moth (Operophtera brumata) provides a genomic perspective on sexual dimorphism and phenology.</title>
        <authorList>
            <person name="Derks M.F."/>
            <person name="Smit S."/>
            <person name="Salis L."/>
            <person name="Schijlen E."/>
            <person name="Bossers A."/>
            <person name="Mateman C."/>
            <person name="Pijl A.S."/>
            <person name="de Ridder D."/>
            <person name="Groenen M.A."/>
            <person name="Visser M.E."/>
            <person name="Megens H.J."/>
        </authorList>
    </citation>
    <scope>NUCLEOTIDE SEQUENCE [LARGE SCALE GENOMIC DNA]</scope>
    <source>
        <strain evidence="1">WM2013NL</strain>
        <tissue evidence="1">Head and thorax</tissue>
    </source>
</reference>
<evidence type="ECO:0000313" key="2">
    <source>
        <dbReference type="Proteomes" id="UP000037510"/>
    </source>
</evidence>
<accession>A0A0L7KPC2</accession>